<proteinExistence type="predicted"/>
<evidence type="ECO:0000313" key="1">
    <source>
        <dbReference type="EMBL" id="AGY30697.1"/>
    </source>
</evidence>
<dbReference type="KEGG" id="vg:65099364"/>
<protein>
    <submittedName>
        <fullName evidence="1">RF7</fullName>
    </submittedName>
</protein>
<organism evidence="1 2">
    <name type="scientific">Retroperitoneal fibromatosis-associated herpesvirus</name>
    <dbReference type="NCBI Taxonomy" id="111469"/>
    <lineage>
        <taxon>Viruses</taxon>
        <taxon>Duplodnaviria</taxon>
        <taxon>Heunggongvirae</taxon>
        <taxon>Peploviricota</taxon>
        <taxon>Herviviricetes</taxon>
        <taxon>Herpesvirales</taxon>
        <taxon>Orthoherpesviridae</taxon>
        <taxon>Gammaherpesvirinae</taxon>
        <taxon>Rhadinovirus</taxon>
        <taxon>Rhadinovirus macacinegamma8</taxon>
        <taxon>Macacine gammaherpesvirus 8</taxon>
    </lineage>
</organism>
<dbReference type="Proteomes" id="UP000134372">
    <property type="component" value="Segment"/>
</dbReference>
<evidence type="ECO:0000313" key="2">
    <source>
        <dbReference type="Proteomes" id="UP000134372"/>
    </source>
</evidence>
<name>U5NLY6_9GAMA</name>
<dbReference type="RefSeq" id="YP_010084378.1">
    <property type="nucleotide sequence ID" value="NC_055135.1"/>
</dbReference>
<reference evidence="1 2" key="1">
    <citation type="journal article" date="2013" name="J. Virol.">
        <title>Next-Generation Sequence Analysis of the Genome of RFHVMn, the Macaque Homolog of Kaposi's Sarcoma (KS)-Associated Herpesvirus, from a KS-Like Tumor of a Pig-Tailed Macaque.</title>
        <authorList>
            <person name="Bruce A.G."/>
            <person name="Ryan J.T."/>
            <person name="Thomas M.J."/>
            <person name="Peng X."/>
            <person name="Grundhoff A."/>
            <person name="Tsai C.C."/>
            <person name="Rose T.M."/>
        </authorList>
    </citation>
    <scope>NUCLEOTIDE SEQUENCE [LARGE SCALE GENOMIC DNA]</scope>
    <source>
        <strain evidence="1">RFHVMnM78114</strain>
    </source>
</reference>
<keyword evidence="2" id="KW-1185">Reference proteome</keyword>
<dbReference type="GeneID" id="65099364"/>
<dbReference type="EMBL" id="KF703446">
    <property type="protein sequence ID" value="AGY30697.1"/>
    <property type="molecule type" value="Genomic_DNA"/>
</dbReference>
<sequence>MHNPHASIFRVRAFLGLVTGLGLVGVSLCRGSSYFYYFAYLDFYGQGILYIRSACRQSATGTCQSLTGLTPGGFSPCAWIFNGDTSRRQPPALPPSRVFAWRLRCNPGFCSCSPCGFFLRSSNACRGFLGAPLRSGFFSPLPDGGLERNRACASNLPWAPLGFGERRFAGI</sequence>
<accession>U5NLY6</accession>